<dbReference type="GO" id="GO:0004803">
    <property type="term" value="F:transposase activity"/>
    <property type="evidence" value="ECO:0007669"/>
    <property type="project" value="InterPro"/>
</dbReference>
<proteinExistence type="inferred from homology"/>
<sequence length="417" mass="49161">MMDKNTTESTINELFKEIDPITFSKLINVIDVDKYIKKLTVYKFLQLCIIAQLNELESLTKLAKHLKDKEELQTYLEFDAISTSQLSRKLGQLSPQLFEKVFKYLVLKIQGQMKNAPIIRNIGRLLVIDSTTMSMSLSQYPWATFRKTKAGVRLHLKVVVTKDITVPDQGIILPAKHADRTQMDELIEIDPNAIYLFDRGYVDYKQFDRLCREGVRFITRLKKNAEIEVLSERIPNPERLIYRDQIVILGNDRNHTKMTHPLRLIETVDSEGNPVIIITNCFDLSAEEIADLYRYRWKIETFFKWMKQHLKIKRFYGKSQNAVYNQIWIALITYCLQAMLQLKVNHDGPLLEIKRTLQNLLFKGFDCFVRSLFKKPIRTSNGRKKYHWEKDFETIVYQFEEGEVEHLDDLVYDPMFL</sequence>
<comment type="similarity">
    <text evidence="1">Belongs to the transposase 11 family.</text>
</comment>
<gene>
    <name evidence="6" type="ORF">AP3564_06075</name>
</gene>
<dbReference type="Gene3D" id="3.90.350.10">
    <property type="entry name" value="Transposase Inhibitor Protein From Tn5, Chain A, domain 1"/>
    <property type="match status" value="1"/>
</dbReference>
<dbReference type="InterPro" id="IPR012337">
    <property type="entry name" value="RNaseH-like_sf"/>
</dbReference>
<evidence type="ECO:0000256" key="3">
    <source>
        <dbReference type="ARBA" id="ARBA00023125"/>
    </source>
</evidence>
<keyword evidence="4" id="KW-0233">DNA recombination</keyword>
<dbReference type="Pfam" id="PF01609">
    <property type="entry name" value="DDE_Tnp_1"/>
    <property type="match status" value="1"/>
</dbReference>
<dbReference type="PANTHER" id="PTHR33258">
    <property type="entry name" value="TRANSPOSASE INSL FOR INSERTION SEQUENCE ELEMENT IS186A-RELATED"/>
    <property type="match status" value="1"/>
</dbReference>
<dbReference type="SUPFAM" id="SSF53098">
    <property type="entry name" value="Ribonuclease H-like"/>
    <property type="match status" value="1"/>
</dbReference>
<dbReference type="InterPro" id="IPR047952">
    <property type="entry name" value="Transpos_IS4"/>
</dbReference>
<feature type="domain" description="Transposase IS4-like" evidence="5">
    <location>
        <begin position="124"/>
        <end position="336"/>
    </location>
</feature>
<evidence type="ECO:0000313" key="7">
    <source>
        <dbReference type="Proteomes" id="UP000214606"/>
    </source>
</evidence>
<keyword evidence="2" id="KW-0815">Transposition</keyword>
<dbReference type="Proteomes" id="UP000214606">
    <property type="component" value="Chromosome"/>
</dbReference>
<evidence type="ECO:0000259" key="5">
    <source>
        <dbReference type="Pfam" id="PF01609"/>
    </source>
</evidence>
<evidence type="ECO:0000256" key="4">
    <source>
        <dbReference type="ARBA" id="ARBA00023172"/>
    </source>
</evidence>
<reference evidence="6 7" key="1">
    <citation type="submission" date="2016-10" db="EMBL/GenBank/DDBJ databases">
        <title>The whole genome sequencing and assembly of Aeribacillus pallidus KCTC3564 strain.</title>
        <authorList>
            <person name="Lee Y.-J."/>
            <person name="Park M.-K."/>
            <person name="Yi H."/>
            <person name="Bahn Y.-S."/>
            <person name="Kim J.F."/>
            <person name="Lee D.-W."/>
        </authorList>
    </citation>
    <scope>NUCLEOTIDE SEQUENCE [LARGE SCALE GENOMIC DNA]</scope>
    <source>
        <strain evidence="6 7">KCTC3564</strain>
    </source>
</reference>
<evidence type="ECO:0000256" key="2">
    <source>
        <dbReference type="ARBA" id="ARBA00022578"/>
    </source>
</evidence>
<organism evidence="6 7">
    <name type="scientific">Aeribacillus pallidus</name>
    <dbReference type="NCBI Taxonomy" id="33936"/>
    <lineage>
        <taxon>Bacteria</taxon>
        <taxon>Bacillati</taxon>
        <taxon>Bacillota</taxon>
        <taxon>Bacilli</taxon>
        <taxon>Bacillales</taxon>
        <taxon>Bacillaceae</taxon>
        <taxon>Aeribacillus</taxon>
    </lineage>
</organism>
<dbReference type="InterPro" id="IPR002559">
    <property type="entry name" value="Transposase_11"/>
</dbReference>
<keyword evidence="3" id="KW-0238">DNA-binding</keyword>
<protein>
    <submittedName>
        <fullName evidence="6">Transposase</fullName>
    </submittedName>
</protein>
<evidence type="ECO:0000256" key="1">
    <source>
        <dbReference type="ARBA" id="ARBA00010075"/>
    </source>
</evidence>
<dbReference type="GO" id="GO:0006313">
    <property type="term" value="P:DNA transposition"/>
    <property type="evidence" value="ECO:0007669"/>
    <property type="project" value="InterPro"/>
</dbReference>
<dbReference type="KEGG" id="apak:AP3564_06075"/>
<evidence type="ECO:0000313" key="6">
    <source>
        <dbReference type="EMBL" id="ASS89865.1"/>
    </source>
</evidence>
<name>A0A223E407_9BACI</name>
<dbReference type="AlphaFoldDB" id="A0A223E407"/>
<dbReference type="EMBL" id="CP017703">
    <property type="protein sequence ID" value="ASS89865.1"/>
    <property type="molecule type" value="Genomic_DNA"/>
</dbReference>
<dbReference type="PANTHER" id="PTHR33258:SF1">
    <property type="entry name" value="TRANSPOSASE INSL FOR INSERTION SEQUENCE ELEMENT IS186A-RELATED"/>
    <property type="match status" value="1"/>
</dbReference>
<dbReference type="GO" id="GO:0003677">
    <property type="term" value="F:DNA binding"/>
    <property type="evidence" value="ECO:0007669"/>
    <property type="project" value="UniProtKB-KW"/>
</dbReference>
<dbReference type="NCBIfam" id="NF033592">
    <property type="entry name" value="transpos_IS4_1"/>
    <property type="match status" value="1"/>
</dbReference>
<accession>A0A223E407</accession>